<gene>
    <name evidence="2" type="ORF">GCM10011366_28140</name>
</gene>
<comment type="caution">
    <text evidence="2">The sequence shown here is derived from an EMBL/GenBank/DDBJ whole genome shotgun (WGS) entry which is preliminary data.</text>
</comment>
<dbReference type="Proteomes" id="UP000605670">
    <property type="component" value="Unassembled WGS sequence"/>
</dbReference>
<evidence type="ECO:0000313" key="3">
    <source>
        <dbReference type="Proteomes" id="UP000605670"/>
    </source>
</evidence>
<evidence type="ECO:0000256" key="1">
    <source>
        <dbReference type="SAM" id="MobiDB-lite"/>
    </source>
</evidence>
<feature type="compositionally biased region" description="Low complexity" evidence="1">
    <location>
        <begin position="44"/>
        <end position="76"/>
    </location>
</feature>
<organism evidence="2 3">
    <name type="scientific">Ornithinimicrobium tianjinense</name>
    <dbReference type="NCBI Taxonomy" id="1195761"/>
    <lineage>
        <taxon>Bacteria</taxon>
        <taxon>Bacillati</taxon>
        <taxon>Actinomycetota</taxon>
        <taxon>Actinomycetes</taxon>
        <taxon>Micrococcales</taxon>
        <taxon>Ornithinimicrobiaceae</taxon>
        <taxon>Ornithinimicrobium</taxon>
    </lineage>
</organism>
<name>A0A917BV95_9MICO</name>
<evidence type="ECO:0008006" key="4">
    <source>
        <dbReference type="Google" id="ProtNLM"/>
    </source>
</evidence>
<keyword evidence="3" id="KW-1185">Reference proteome</keyword>
<proteinExistence type="predicted"/>
<reference evidence="2" key="2">
    <citation type="submission" date="2020-09" db="EMBL/GenBank/DDBJ databases">
        <authorList>
            <person name="Sun Q."/>
            <person name="Zhou Y."/>
        </authorList>
    </citation>
    <scope>NUCLEOTIDE SEQUENCE</scope>
    <source>
        <strain evidence="2">CGMCC 1.12160</strain>
    </source>
</reference>
<dbReference type="SUPFAM" id="SSF52266">
    <property type="entry name" value="SGNH hydrolase"/>
    <property type="match status" value="1"/>
</dbReference>
<dbReference type="EMBL" id="BMEM01000005">
    <property type="protein sequence ID" value="GGF58680.1"/>
    <property type="molecule type" value="Genomic_DNA"/>
</dbReference>
<reference evidence="2" key="1">
    <citation type="journal article" date="2014" name="Int. J. Syst. Evol. Microbiol.">
        <title>Complete genome sequence of Corynebacterium casei LMG S-19264T (=DSM 44701T), isolated from a smear-ripened cheese.</title>
        <authorList>
            <consortium name="US DOE Joint Genome Institute (JGI-PGF)"/>
            <person name="Walter F."/>
            <person name="Albersmeier A."/>
            <person name="Kalinowski J."/>
            <person name="Ruckert C."/>
        </authorList>
    </citation>
    <scope>NUCLEOTIDE SEQUENCE</scope>
    <source>
        <strain evidence="2">CGMCC 1.12160</strain>
    </source>
</reference>
<protein>
    <recommendedName>
        <fullName evidence="4">GDSL-like Lipase/Acylhydrolase family protein</fullName>
    </recommendedName>
</protein>
<accession>A0A917BV95</accession>
<feature type="region of interest" description="Disordered" evidence="1">
    <location>
        <begin position="39"/>
        <end position="84"/>
    </location>
</feature>
<dbReference type="AlphaFoldDB" id="A0A917BV95"/>
<dbReference type="RefSeq" id="WP_188431869.1">
    <property type="nucleotide sequence ID" value="NZ_BAABKH010000006.1"/>
</dbReference>
<evidence type="ECO:0000313" key="2">
    <source>
        <dbReference type="EMBL" id="GGF58680.1"/>
    </source>
</evidence>
<sequence>MTVTARVQNLLIAILALIAVGLSVLAYRTVNLPGGEALGPPPAAATSPTSDDDLATATGDGADSTATSDADGTGTDSDVRTGSADGDLADWVDAWSGPDSDLLVVSDGFSHLPEQWVQQWALLTGTEGGRPVAIHHWGEEQDVSFNEPLELTSGDGPGLTVWSGGRYGTTIADAADHVAAFAEASTGADAVLVSLGQGSPGEDVAAGLDALLAQIDATYPDTPVLVVVGPAGLYDAAVLDEMAAWTEDNADRVAAVDMRDLTDAGPTAEQWAAAFAAALPQP</sequence>